<dbReference type="SUPFAM" id="SSF49464">
    <property type="entry name" value="Carboxypeptidase regulatory domain-like"/>
    <property type="match status" value="1"/>
</dbReference>
<dbReference type="GO" id="GO:0005975">
    <property type="term" value="P:carbohydrate metabolic process"/>
    <property type="evidence" value="ECO:0007669"/>
    <property type="project" value="UniProtKB-ARBA"/>
</dbReference>
<evidence type="ECO:0000313" key="2">
    <source>
        <dbReference type="Proteomes" id="UP000005143"/>
    </source>
</evidence>
<organism evidence="1 2">
    <name type="scientific">Patulibacter medicamentivorans</name>
    <dbReference type="NCBI Taxonomy" id="1097667"/>
    <lineage>
        <taxon>Bacteria</taxon>
        <taxon>Bacillati</taxon>
        <taxon>Actinomycetota</taxon>
        <taxon>Thermoleophilia</taxon>
        <taxon>Solirubrobacterales</taxon>
        <taxon>Patulibacteraceae</taxon>
        <taxon>Patulibacter</taxon>
    </lineage>
</organism>
<reference evidence="1 2" key="1">
    <citation type="journal article" date="2013" name="Biodegradation">
        <title>Quantitative proteomic analysis of ibuprofen-degrading Patulibacter sp. strain I11.</title>
        <authorList>
            <person name="Almeida B."/>
            <person name="Kjeldal H."/>
            <person name="Lolas I."/>
            <person name="Knudsen A.D."/>
            <person name="Carvalho G."/>
            <person name="Nielsen K.L."/>
            <person name="Barreto Crespo M.T."/>
            <person name="Stensballe A."/>
            <person name="Nielsen J.L."/>
        </authorList>
    </citation>
    <scope>NUCLEOTIDE SEQUENCE [LARGE SCALE GENOMIC DNA]</scope>
    <source>
        <strain evidence="1 2">I11</strain>
    </source>
</reference>
<accession>H0E9C1</accession>
<sequence>MSSPRPVPQTKRCSMLLTRRRLRLVGVLIALATPCFLSLSMTAGPSAVIGLAATPASAGTYDVTYCGTPGVAENWSTGATTPGTSSGGACPGGRIFANLPQQTWVQGQASASITFTAPDNTTIAGWHPSLRFTAAKTTENTERIHFNAGATPNGNFPVQCINLGCPPVITDVPVYAGAKQITASAACVDERPDFTLCEFTADVSDTGGTVTLQDDTSPQARSQVTGSLTAAGAPRTAAKGTSNVHVLVDDTGSGIKAVSLQIDGTTVGTGPGCSPQPTTKVVPCPLTQDADIAVDTTHIADGRHTAKLVATDASGNQSTLWDTTIFVANTPIGPGSPDELRGDPIVPGATDDAKITATWPSTARKPSKRCKTASYRKRHRAACKSKPASSLWKGSYATKSGVTVTGRVTNKSTKGIIPNAPVVLTATVTRGGAAPIRLDTRTNENGRYSFKLPRNAGSRDVQIGTLARVNDERPTVTAGARMLVRSTLRLRANRKTIRAGRAVRFTGALRDQAAGVPAVLEVYSGGKWRVFSAVSTSANGRFSATYKFGKDGRGVYKFRARARPTSSTPWPYAGSPSSTVRIRVR</sequence>
<dbReference type="Gene3D" id="2.60.40.1120">
    <property type="entry name" value="Carboxypeptidase-like, regulatory domain"/>
    <property type="match status" value="1"/>
</dbReference>
<dbReference type="Proteomes" id="UP000005143">
    <property type="component" value="Unassembled WGS sequence"/>
</dbReference>
<keyword evidence="2" id="KW-1185">Reference proteome</keyword>
<dbReference type="InterPro" id="IPR013783">
    <property type="entry name" value="Ig-like_fold"/>
</dbReference>
<comment type="caution">
    <text evidence="1">The sequence shown here is derived from an EMBL/GenBank/DDBJ whole genome shotgun (WGS) entry which is preliminary data.</text>
</comment>
<dbReference type="AlphaFoldDB" id="H0E9C1"/>
<gene>
    <name evidence="1" type="ORF">PAI11_34380</name>
</gene>
<dbReference type="InterPro" id="IPR008969">
    <property type="entry name" value="CarboxyPept-like_regulatory"/>
</dbReference>
<proteinExistence type="predicted"/>
<evidence type="ECO:0000313" key="1">
    <source>
        <dbReference type="EMBL" id="EHN09731.1"/>
    </source>
</evidence>
<dbReference type="EMBL" id="AGUD01000256">
    <property type="protein sequence ID" value="EHN09731.1"/>
    <property type="molecule type" value="Genomic_DNA"/>
</dbReference>
<protein>
    <submittedName>
        <fullName evidence="1">Uncharacterized protein</fullName>
    </submittedName>
</protein>
<name>H0E9C1_9ACTN</name>
<dbReference type="Gene3D" id="2.60.40.10">
    <property type="entry name" value="Immunoglobulins"/>
    <property type="match status" value="1"/>
</dbReference>